<dbReference type="Proteomes" id="UP000193900">
    <property type="component" value="Unassembled WGS sequence"/>
</dbReference>
<keyword evidence="3" id="KW-1185">Reference proteome</keyword>
<dbReference type="AlphaFoldDB" id="A0A1Y5TXJ2"/>
<dbReference type="GO" id="GO:0003824">
    <property type="term" value="F:catalytic activity"/>
    <property type="evidence" value="ECO:0007669"/>
    <property type="project" value="InterPro"/>
</dbReference>
<dbReference type="OrthoDB" id="8047712at2"/>
<proteinExistence type="predicted"/>
<dbReference type="Pfam" id="PF03372">
    <property type="entry name" value="Exo_endo_phos"/>
    <property type="match status" value="1"/>
</dbReference>
<dbReference type="SUPFAM" id="SSF56219">
    <property type="entry name" value="DNase I-like"/>
    <property type="match status" value="1"/>
</dbReference>
<organism evidence="2 3">
    <name type="scientific">Roseisalinus antarcticus</name>
    <dbReference type="NCBI Taxonomy" id="254357"/>
    <lineage>
        <taxon>Bacteria</taxon>
        <taxon>Pseudomonadati</taxon>
        <taxon>Pseudomonadota</taxon>
        <taxon>Alphaproteobacteria</taxon>
        <taxon>Rhodobacterales</taxon>
        <taxon>Roseobacteraceae</taxon>
        <taxon>Roseisalinus</taxon>
    </lineage>
</organism>
<feature type="domain" description="Endonuclease/exonuclease/phosphatase" evidence="1">
    <location>
        <begin position="70"/>
        <end position="345"/>
    </location>
</feature>
<dbReference type="EMBL" id="FWFZ01000033">
    <property type="protein sequence ID" value="SLN75052.1"/>
    <property type="molecule type" value="Genomic_DNA"/>
</dbReference>
<dbReference type="Gene3D" id="3.60.10.10">
    <property type="entry name" value="Endonuclease/exonuclease/phosphatase"/>
    <property type="match status" value="1"/>
</dbReference>
<protein>
    <recommendedName>
        <fullName evidence="1">Endonuclease/exonuclease/phosphatase domain-containing protein</fullName>
    </recommendedName>
</protein>
<dbReference type="InterPro" id="IPR036691">
    <property type="entry name" value="Endo/exonu/phosph_ase_sf"/>
</dbReference>
<reference evidence="2 3" key="1">
    <citation type="submission" date="2017-03" db="EMBL/GenBank/DDBJ databases">
        <authorList>
            <person name="Afonso C.L."/>
            <person name="Miller P.J."/>
            <person name="Scott M.A."/>
            <person name="Spackman E."/>
            <person name="Goraichik I."/>
            <person name="Dimitrov K.M."/>
            <person name="Suarez D.L."/>
            <person name="Swayne D.E."/>
        </authorList>
    </citation>
    <scope>NUCLEOTIDE SEQUENCE [LARGE SCALE GENOMIC DNA]</scope>
    <source>
        <strain evidence="2 3">CECT 7023</strain>
    </source>
</reference>
<accession>A0A1Y5TXJ2</accession>
<dbReference type="InterPro" id="IPR005135">
    <property type="entry name" value="Endo/exonuclease/phosphatase"/>
</dbReference>
<name>A0A1Y5TXJ2_9RHOB</name>
<evidence type="ECO:0000313" key="3">
    <source>
        <dbReference type="Proteomes" id="UP000193900"/>
    </source>
</evidence>
<evidence type="ECO:0000313" key="2">
    <source>
        <dbReference type="EMBL" id="SLN75052.1"/>
    </source>
</evidence>
<sequence>MTGWIRRLAPSTVTALSEVPAATRTALRDGPEEADSFRAAHDGLPALGQIEVGPPTHVVSSARSTLRVVAWNVARLRHLPATADLLVREAADVCVLTEIDKGMARTGNTHRTAELSATIGQHFAYAAEFVELDLGTEGERAAHAGAVNALGFHGNAVLSRCALQRPVLFRLEAEGKWFGRGLGEPRVSGRIAIGGQVTLDGVAVTVVGLHLESHSDPAHRAGQAARLLELIAQYDPVAPVLLGGDFNTSTRSGGERMEGLPEDLVRRCVVVPHEPLFTVMAAHGFDCEACNLPLVPTLRFADPAAEAGRGWFPGKIDWIFTLGLVASDPAVIPAIGPDGAILSDHDAVAVTVTLPRD</sequence>
<dbReference type="RefSeq" id="WP_085880618.1">
    <property type="nucleotide sequence ID" value="NZ_FWFZ01000033.1"/>
</dbReference>
<gene>
    <name evidence="2" type="ORF">ROA7023_03882</name>
</gene>
<evidence type="ECO:0000259" key="1">
    <source>
        <dbReference type="Pfam" id="PF03372"/>
    </source>
</evidence>